<name>A0A0N5A1M0_PARTI</name>
<sequence length="416" mass="48607">MSVEVITNCKICCLTYNVNLKLASKDNVEQLLGEYKKYMQEAHFIAFGFQEISASEFAGAISTDQTWPYLITQWLRTINFIVLHSTYLAINRIILFTKKKILPFINKIETRFHRFGFMGLSGHKGTLSIKVSLSNDEKIIFLSSHFVHDVKEYQTRINQFRESIKCTFKDQREKNVSIFWMGDFNWRLQSTDNVKVFRELEKLEESNIEAFVENNCQLRKVKKDGDAFYGFIEPQIFFMPTYKIKIGTNNFDTKRIPAWCDRILYKGNDIQNLLYTSNKSILLSDHYPVFGLFSKKFSLPLNIPENSFNYFPIQFRNRLSYYAHTPLIVNFSFKNNFWSESGSNLDWIGVFSLTLYIDNPISWVYLATCTESESDPNIFVAELPGISRGMYKLVYFSSKLKCIKGISEFEVNLLND</sequence>
<dbReference type="Pfam" id="PF22669">
    <property type="entry name" value="Exo_endo_phos2"/>
    <property type="match status" value="1"/>
</dbReference>
<dbReference type="AlphaFoldDB" id="A0A0N5A1M0"/>
<dbReference type="WBParaSite" id="PTRK_0001551900.1">
    <property type="protein sequence ID" value="PTRK_0001551900.1"/>
    <property type="gene ID" value="PTRK_0001551900"/>
</dbReference>
<keyword evidence="3" id="KW-1185">Reference proteome</keyword>
<dbReference type="Pfam" id="PF17751">
    <property type="entry name" value="SKICH"/>
    <property type="match status" value="1"/>
</dbReference>
<dbReference type="PANTHER" id="PTHR11200">
    <property type="entry name" value="INOSITOL 5-PHOSPHATASE"/>
    <property type="match status" value="1"/>
</dbReference>
<comment type="similarity">
    <text evidence="1">Belongs to the inositol 1,4,5-trisphosphate 5-phosphatase type II family.</text>
</comment>
<evidence type="ECO:0000256" key="1">
    <source>
        <dbReference type="ARBA" id="ARBA00005910"/>
    </source>
</evidence>
<dbReference type="Proteomes" id="UP000038045">
    <property type="component" value="Unplaced"/>
</dbReference>
<accession>A0A0N5A1M0</accession>
<evidence type="ECO:0000313" key="4">
    <source>
        <dbReference type="WBParaSite" id="PTRK_0001551900.1"/>
    </source>
</evidence>
<dbReference type="SUPFAM" id="SSF56219">
    <property type="entry name" value="DNase I-like"/>
    <property type="match status" value="1"/>
</dbReference>
<protein>
    <submittedName>
        <fullName evidence="4">IPPc domain-containing protein</fullName>
    </submittedName>
</protein>
<feature type="domain" description="Inositol polyphosphate-related phosphatase" evidence="2">
    <location>
        <begin position="7"/>
        <end position="302"/>
    </location>
</feature>
<dbReference type="GO" id="GO:0098793">
    <property type="term" value="C:presynapse"/>
    <property type="evidence" value="ECO:0007669"/>
    <property type="project" value="GOC"/>
</dbReference>
<dbReference type="GO" id="GO:0048488">
    <property type="term" value="P:synaptic vesicle endocytosis"/>
    <property type="evidence" value="ECO:0007669"/>
    <property type="project" value="TreeGrafter"/>
</dbReference>
<dbReference type="Gene3D" id="3.60.10.10">
    <property type="entry name" value="Endonuclease/exonuclease/phosphatase"/>
    <property type="match status" value="1"/>
</dbReference>
<dbReference type="GO" id="GO:0046856">
    <property type="term" value="P:phosphatidylinositol dephosphorylation"/>
    <property type="evidence" value="ECO:0007669"/>
    <property type="project" value="InterPro"/>
</dbReference>
<dbReference type="SMART" id="SM00128">
    <property type="entry name" value="IPPc"/>
    <property type="match status" value="1"/>
</dbReference>
<organism evidence="3 4">
    <name type="scientific">Parastrongyloides trichosuri</name>
    <name type="common">Possum-specific nematode worm</name>
    <dbReference type="NCBI Taxonomy" id="131310"/>
    <lineage>
        <taxon>Eukaryota</taxon>
        <taxon>Metazoa</taxon>
        <taxon>Ecdysozoa</taxon>
        <taxon>Nematoda</taxon>
        <taxon>Chromadorea</taxon>
        <taxon>Rhabditida</taxon>
        <taxon>Tylenchina</taxon>
        <taxon>Panagrolaimomorpha</taxon>
        <taxon>Strongyloidoidea</taxon>
        <taxon>Strongyloididae</taxon>
        <taxon>Parastrongyloides</taxon>
    </lineage>
</organism>
<dbReference type="InterPro" id="IPR041611">
    <property type="entry name" value="SKICH"/>
</dbReference>
<dbReference type="PANTHER" id="PTHR11200:SF295">
    <property type="entry name" value="INOSITOL POLYPHOSPHATE 5-PHOSPHATASE"/>
    <property type="match status" value="1"/>
</dbReference>
<reference evidence="4" key="1">
    <citation type="submission" date="2017-02" db="UniProtKB">
        <authorList>
            <consortium name="WormBaseParasite"/>
        </authorList>
    </citation>
    <scope>IDENTIFICATION</scope>
</reference>
<dbReference type="InterPro" id="IPR036691">
    <property type="entry name" value="Endo/exonu/phosph_ase_sf"/>
</dbReference>
<evidence type="ECO:0000313" key="3">
    <source>
        <dbReference type="Proteomes" id="UP000038045"/>
    </source>
</evidence>
<proteinExistence type="inferred from homology"/>
<dbReference type="InterPro" id="IPR000300">
    <property type="entry name" value="IPPc"/>
</dbReference>
<dbReference type="GO" id="GO:0004439">
    <property type="term" value="F:phosphatidylinositol-4,5-bisphosphate 5-phosphatase activity"/>
    <property type="evidence" value="ECO:0007669"/>
    <property type="project" value="TreeGrafter"/>
</dbReference>
<dbReference type="STRING" id="131310.A0A0N5A1M0"/>
<evidence type="ECO:0000259" key="2">
    <source>
        <dbReference type="SMART" id="SM00128"/>
    </source>
</evidence>
<dbReference type="InterPro" id="IPR046985">
    <property type="entry name" value="IP5"/>
</dbReference>